<organism evidence="1">
    <name type="scientific">Oppiella nova</name>
    <dbReference type="NCBI Taxonomy" id="334625"/>
    <lineage>
        <taxon>Eukaryota</taxon>
        <taxon>Metazoa</taxon>
        <taxon>Ecdysozoa</taxon>
        <taxon>Arthropoda</taxon>
        <taxon>Chelicerata</taxon>
        <taxon>Arachnida</taxon>
        <taxon>Acari</taxon>
        <taxon>Acariformes</taxon>
        <taxon>Sarcoptiformes</taxon>
        <taxon>Oribatida</taxon>
        <taxon>Brachypylina</taxon>
        <taxon>Oppioidea</taxon>
        <taxon>Oppiidae</taxon>
        <taxon>Oppiella</taxon>
    </lineage>
</organism>
<dbReference type="Proteomes" id="UP000728032">
    <property type="component" value="Unassembled WGS sequence"/>
</dbReference>
<dbReference type="AlphaFoldDB" id="A0A7R9QSP5"/>
<dbReference type="EMBL" id="CAJPVJ010012355">
    <property type="protein sequence ID" value="CAG2174277.1"/>
    <property type="molecule type" value="Genomic_DNA"/>
</dbReference>
<name>A0A7R9QSP5_9ACAR</name>
<dbReference type="EMBL" id="OC927180">
    <property type="protein sequence ID" value="CAD7657091.1"/>
    <property type="molecule type" value="Genomic_DNA"/>
</dbReference>
<feature type="non-terminal residue" evidence="1">
    <location>
        <position position="1"/>
    </location>
</feature>
<proteinExistence type="predicted"/>
<reference evidence="1" key="1">
    <citation type="submission" date="2020-11" db="EMBL/GenBank/DDBJ databases">
        <authorList>
            <person name="Tran Van P."/>
        </authorList>
    </citation>
    <scope>NUCLEOTIDE SEQUENCE</scope>
</reference>
<evidence type="ECO:0000313" key="2">
    <source>
        <dbReference type="Proteomes" id="UP000728032"/>
    </source>
</evidence>
<keyword evidence="2" id="KW-1185">Reference proteome</keyword>
<sequence>ISAIVYIRIGFTIASLGNVCSVVSEEQRTELSYKKRRRILLLVLIVLIFD</sequence>
<evidence type="ECO:0000313" key="1">
    <source>
        <dbReference type="EMBL" id="CAD7657091.1"/>
    </source>
</evidence>
<accession>A0A7R9QSP5</accession>
<gene>
    <name evidence="1" type="ORF">ONB1V03_LOCUS13723</name>
</gene>
<protein>
    <submittedName>
        <fullName evidence="1">Uncharacterized protein</fullName>
    </submittedName>
</protein>